<accession>A0ABR6PMQ0</accession>
<protein>
    <submittedName>
        <fullName evidence="1">Uncharacterized protein</fullName>
    </submittedName>
</protein>
<comment type="caution">
    <text evidence="1">The sequence shown here is derived from an EMBL/GenBank/DDBJ whole genome shotgun (WGS) entry which is preliminary data.</text>
</comment>
<keyword evidence="2" id="KW-1185">Reference proteome</keyword>
<sequence length="146" mass="16627">MGITEKRIPIVLKKFGSSKSEGLYTKIITDKNRHDYKELLHYLETDEIPLIVCRFDPSNGTLLTTKRVLSMNSEDLRMMNLAELVYSNLDMPGERASGSKTLADFTEIILRDVNNKTFRLTIEKGYPFGGFLQVLTSIQGYFPKGK</sequence>
<name>A0ABR6PMQ0_9SPHI</name>
<evidence type="ECO:0000313" key="2">
    <source>
        <dbReference type="Proteomes" id="UP000541583"/>
    </source>
</evidence>
<dbReference type="EMBL" id="JACHCB010000010">
    <property type="protein sequence ID" value="MBB6111049.1"/>
    <property type="molecule type" value="Genomic_DNA"/>
</dbReference>
<evidence type="ECO:0000313" key="1">
    <source>
        <dbReference type="EMBL" id="MBB6111049.1"/>
    </source>
</evidence>
<dbReference type="RefSeq" id="WP_076375095.1">
    <property type="nucleotide sequence ID" value="NZ_FTMG01000010.1"/>
</dbReference>
<organism evidence="1 2">
    <name type="scientific">Mucilaginibacter lappiensis</name>
    <dbReference type="NCBI Taxonomy" id="354630"/>
    <lineage>
        <taxon>Bacteria</taxon>
        <taxon>Pseudomonadati</taxon>
        <taxon>Bacteroidota</taxon>
        <taxon>Sphingobacteriia</taxon>
        <taxon>Sphingobacteriales</taxon>
        <taxon>Sphingobacteriaceae</taxon>
        <taxon>Mucilaginibacter</taxon>
    </lineage>
</organism>
<gene>
    <name evidence="1" type="ORF">HDF23_003816</name>
</gene>
<dbReference type="Proteomes" id="UP000541583">
    <property type="component" value="Unassembled WGS sequence"/>
</dbReference>
<reference evidence="1 2" key="1">
    <citation type="submission" date="2020-08" db="EMBL/GenBank/DDBJ databases">
        <title>Genomic Encyclopedia of Type Strains, Phase IV (KMG-V): Genome sequencing to study the core and pangenomes of soil and plant-associated prokaryotes.</title>
        <authorList>
            <person name="Whitman W."/>
        </authorList>
    </citation>
    <scope>NUCLEOTIDE SEQUENCE [LARGE SCALE GENOMIC DNA]</scope>
    <source>
        <strain evidence="1 2">ANJLi2</strain>
    </source>
</reference>
<proteinExistence type="predicted"/>